<dbReference type="Gene3D" id="3.40.50.300">
    <property type="entry name" value="P-loop containing nucleotide triphosphate hydrolases"/>
    <property type="match status" value="1"/>
</dbReference>
<dbReference type="InterPro" id="IPR045058">
    <property type="entry name" value="GIMA/IAN/Toc"/>
</dbReference>
<dbReference type="PANTHER" id="PTHR10903:SF62">
    <property type="entry name" value="GTPASE IMAP FAMILY MEMBER 4-LIKE-RELATED"/>
    <property type="match status" value="1"/>
</dbReference>
<evidence type="ECO:0000256" key="2">
    <source>
        <dbReference type="ARBA" id="ARBA00022741"/>
    </source>
</evidence>
<evidence type="ECO:0000256" key="1">
    <source>
        <dbReference type="ARBA" id="ARBA00008535"/>
    </source>
</evidence>
<dbReference type="SUPFAM" id="SSF52540">
    <property type="entry name" value="P-loop containing nucleoside triphosphate hydrolases"/>
    <property type="match status" value="1"/>
</dbReference>
<feature type="domain" description="AIG1-type G" evidence="5">
    <location>
        <begin position="1"/>
        <end position="201"/>
    </location>
</feature>
<dbReference type="GeneID" id="115816411"/>
<dbReference type="Pfam" id="PF04548">
    <property type="entry name" value="AIG1"/>
    <property type="match status" value="1"/>
</dbReference>
<dbReference type="InterPro" id="IPR006703">
    <property type="entry name" value="G_AIG1"/>
</dbReference>
<dbReference type="AlphaFoldDB" id="A0A6J2VVM2"/>
<evidence type="ECO:0000259" key="5">
    <source>
        <dbReference type="PROSITE" id="PS51720"/>
    </source>
</evidence>
<dbReference type="FunFam" id="3.40.50.300:FF:000366">
    <property type="entry name" value="GTPase, IMAP family member 2"/>
    <property type="match status" value="1"/>
</dbReference>
<dbReference type="PANTHER" id="PTHR10903">
    <property type="entry name" value="GTPASE, IMAP FAMILY MEMBER-RELATED"/>
    <property type="match status" value="1"/>
</dbReference>
<evidence type="ECO:0000256" key="4">
    <source>
        <dbReference type="SAM" id="MobiDB-lite"/>
    </source>
</evidence>
<proteinExistence type="inferred from homology"/>
<comment type="similarity">
    <text evidence="1">Belongs to the TRAFAC class TrmE-Era-EngA-EngB-Septin-like GTPase superfamily. AIG1/Toc34/Toc159-like paraseptin GTPase family. IAN subfamily.</text>
</comment>
<dbReference type="PROSITE" id="PS51720">
    <property type="entry name" value="G_AIG1"/>
    <property type="match status" value="1"/>
</dbReference>
<gene>
    <name evidence="7" type="primary">LOC115816411</name>
</gene>
<evidence type="ECO:0000256" key="3">
    <source>
        <dbReference type="ARBA" id="ARBA00023134"/>
    </source>
</evidence>
<accession>A0A6J2VVM2</accession>
<sequence length="248" mass="27854">MILGKRGDGKSSSCNTIFGEKLFTVISSPSSTSDACEVETRIVNGKKLKVIDTPGFFDPDLSDDKLKQAIEKSVTPFRVDVFIIVLRVRLCTVQEADIIEKVVVMFGEDVLKSTVVLFTHGDQLDDEQTIEDFVEKNSVLKDFVEKCGGRCHVLDNKYWNQQKEGYRSNSVQAEKLLNTIEKMVGENKGECSTIDMSQNEEEEQNLLPGSRPRSTTSRNAAEILRPFTGAIRRIIDCIVRFFLCNRGS</sequence>
<reference evidence="7" key="1">
    <citation type="submission" date="2025-08" db="UniProtKB">
        <authorList>
            <consortium name="RefSeq"/>
        </authorList>
    </citation>
    <scope>IDENTIFICATION</scope>
</reference>
<organism evidence="6 7">
    <name type="scientific">Chanos chanos</name>
    <name type="common">Milkfish</name>
    <name type="synonym">Mugil chanos</name>
    <dbReference type="NCBI Taxonomy" id="29144"/>
    <lineage>
        <taxon>Eukaryota</taxon>
        <taxon>Metazoa</taxon>
        <taxon>Chordata</taxon>
        <taxon>Craniata</taxon>
        <taxon>Vertebrata</taxon>
        <taxon>Euteleostomi</taxon>
        <taxon>Actinopterygii</taxon>
        <taxon>Neopterygii</taxon>
        <taxon>Teleostei</taxon>
        <taxon>Ostariophysi</taxon>
        <taxon>Gonorynchiformes</taxon>
        <taxon>Chanidae</taxon>
        <taxon>Chanos</taxon>
    </lineage>
</organism>
<keyword evidence="2" id="KW-0547">Nucleotide-binding</keyword>
<name>A0A6J2VVM2_CHACN</name>
<keyword evidence="3" id="KW-0342">GTP-binding</keyword>
<dbReference type="InParanoid" id="A0A6J2VVM2"/>
<dbReference type="OrthoDB" id="425923at2759"/>
<dbReference type="RefSeq" id="XP_030635226.1">
    <property type="nucleotide sequence ID" value="XM_030779366.1"/>
</dbReference>
<feature type="region of interest" description="Disordered" evidence="4">
    <location>
        <begin position="198"/>
        <end position="218"/>
    </location>
</feature>
<protein>
    <submittedName>
        <fullName evidence="7">GTPase IMAP family member 7-like</fullName>
    </submittedName>
</protein>
<dbReference type="GO" id="GO:0005525">
    <property type="term" value="F:GTP binding"/>
    <property type="evidence" value="ECO:0007669"/>
    <property type="project" value="UniProtKB-KW"/>
</dbReference>
<evidence type="ECO:0000313" key="6">
    <source>
        <dbReference type="Proteomes" id="UP000504632"/>
    </source>
</evidence>
<dbReference type="InterPro" id="IPR027417">
    <property type="entry name" value="P-loop_NTPase"/>
</dbReference>
<evidence type="ECO:0000313" key="7">
    <source>
        <dbReference type="RefSeq" id="XP_030635226.1"/>
    </source>
</evidence>
<keyword evidence="6" id="KW-1185">Reference proteome</keyword>
<dbReference type="Proteomes" id="UP000504632">
    <property type="component" value="Chromosome 7"/>
</dbReference>